<feature type="domain" description="TIL" evidence="2">
    <location>
        <begin position="24"/>
        <end position="77"/>
    </location>
</feature>
<dbReference type="AlphaFoldDB" id="A0A3B3T2S9"/>
<reference evidence="3" key="2">
    <citation type="submission" date="2025-09" db="UniProtKB">
        <authorList>
            <consortium name="Ensembl"/>
        </authorList>
    </citation>
    <scope>IDENTIFICATION</scope>
</reference>
<dbReference type="Gene3D" id="2.10.25.10">
    <property type="entry name" value="Laminin"/>
    <property type="match status" value="1"/>
</dbReference>
<dbReference type="GeneTree" id="ENSGT00990000208288"/>
<dbReference type="CDD" id="cd19941">
    <property type="entry name" value="TIL"/>
    <property type="match status" value="1"/>
</dbReference>
<evidence type="ECO:0000313" key="3">
    <source>
        <dbReference type="Ensembl" id="ENSPKIP00000036773.1"/>
    </source>
</evidence>
<sequence length="95" mass="10590">HKLTLFFMRFANIEIPCLTEEMECPENSHYELCGSECGLTCGYSSFNATCTQSCSEGCFCDEGYFRQGSSCVPTEQCGCQYGGFSFKVSYPSIDF</sequence>
<dbReference type="Pfam" id="PF01826">
    <property type="entry name" value="TIL"/>
    <property type="match status" value="1"/>
</dbReference>
<reference evidence="3" key="1">
    <citation type="submission" date="2025-08" db="UniProtKB">
        <authorList>
            <consortium name="Ensembl"/>
        </authorList>
    </citation>
    <scope>IDENTIFICATION</scope>
</reference>
<evidence type="ECO:0000313" key="4">
    <source>
        <dbReference type="Proteomes" id="UP000261540"/>
    </source>
</evidence>
<dbReference type="STRING" id="1676925.ENSPKIP00000036773"/>
<dbReference type="Ensembl" id="ENSPKIT00000017726.1">
    <property type="protein sequence ID" value="ENSPKIP00000036773.1"/>
    <property type="gene ID" value="ENSPKIG00000015220.1"/>
</dbReference>
<dbReference type="PANTHER" id="PTHR46160">
    <property type="entry name" value="ALPHA-TECTORIN-RELATED"/>
    <property type="match status" value="1"/>
</dbReference>
<dbReference type="InterPro" id="IPR002919">
    <property type="entry name" value="TIL_dom"/>
</dbReference>
<name>A0A3B3T2S9_9TELE</name>
<keyword evidence="4" id="KW-1185">Reference proteome</keyword>
<protein>
    <recommendedName>
        <fullName evidence="2">TIL domain-containing protein</fullName>
    </recommendedName>
</protein>
<dbReference type="PANTHER" id="PTHR46160:SF9">
    <property type="entry name" value="PROTEIN PRY2-RELATED"/>
    <property type="match status" value="1"/>
</dbReference>
<accession>A0A3B3T2S9</accession>
<organism evidence="3 4">
    <name type="scientific">Paramormyrops kingsleyae</name>
    <dbReference type="NCBI Taxonomy" id="1676925"/>
    <lineage>
        <taxon>Eukaryota</taxon>
        <taxon>Metazoa</taxon>
        <taxon>Chordata</taxon>
        <taxon>Craniata</taxon>
        <taxon>Vertebrata</taxon>
        <taxon>Euteleostomi</taxon>
        <taxon>Actinopterygii</taxon>
        <taxon>Neopterygii</taxon>
        <taxon>Teleostei</taxon>
        <taxon>Osteoglossocephala</taxon>
        <taxon>Osteoglossomorpha</taxon>
        <taxon>Osteoglossiformes</taxon>
        <taxon>Mormyridae</taxon>
        <taxon>Paramormyrops</taxon>
    </lineage>
</organism>
<dbReference type="Proteomes" id="UP000261540">
    <property type="component" value="Unplaced"/>
</dbReference>
<evidence type="ECO:0000256" key="1">
    <source>
        <dbReference type="ARBA" id="ARBA00023157"/>
    </source>
</evidence>
<dbReference type="InterPro" id="IPR036084">
    <property type="entry name" value="Ser_inhib-like_sf"/>
</dbReference>
<keyword evidence="1" id="KW-1015">Disulfide bond</keyword>
<evidence type="ECO:0000259" key="2">
    <source>
        <dbReference type="Pfam" id="PF01826"/>
    </source>
</evidence>
<dbReference type="SUPFAM" id="SSF57567">
    <property type="entry name" value="Serine protease inhibitors"/>
    <property type="match status" value="1"/>
</dbReference>
<proteinExistence type="predicted"/>
<dbReference type="InterPro" id="IPR052749">
    <property type="entry name" value="Alpha-tectorin"/>
</dbReference>
<dbReference type="FunFam" id="2.10.25.10:FF:000055">
    <property type="entry name" value="alpha-tectorin isoform X1"/>
    <property type="match status" value="1"/>
</dbReference>